<dbReference type="EMBL" id="JANAVB010041219">
    <property type="protein sequence ID" value="KAJ6796560.1"/>
    <property type="molecule type" value="Genomic_DNA"/>
</dbReference>
<evidence type="ECO:0000313" key="1">
    <source>
        <dbReference type="EMBL" id="KAJ6796560.1"/>
    </source>
</evidence>
<dbReference type="EMBL" id="JANAVB010026870">
    <property type="protein sequence ID" value="KAJ6818839.1"/>
    <property type="molecule type" value="Genomic_DNA"/>
</dbReference>
<evidence type="ECO:0000313" key="3">
    <source>
        <dbReference type="Proteomes" id="UP001140949"/>
    </source>
</evidence>
<dbReference type="Proteomes" id="UP001140949">
    <property type="component" value="Unassembled WGS sequence"/>
</dbReference>
<reference evidence="2" key="1">
    <citation type="journal article" date="2023" name="GigaByte">
        <title>Genome assembly of the bearded iris, Iris pallida Lam.</title>
        <authorList>
            <person name="Bruccoleri R.E."/>
            <person name="Oakeley E.J."/>
            <person name="Faust A.M.E."/>
            <person name="Altorfer M."/>
            <person name="Dessus-Babus S."/>
            <person name="Burckhardt D."/>
            <person name="Oertli M."/>
            <person name="Naumann U."/>
            <person name="Petersen F."/>
            <person name="Wong J."/>
        </authorList>
    </citation>
    <scope>NUCLEOTIDE SEQUENCE</scope>
    <source>
        <strain evidence="2">GSM-AAB239-AS_SAM_17_03QT</strain>
    </source>
</reference>
<comment type="caution">
    <text evidence="2">The sequence shown here is derived from an EMBL/GenBank/DDBJ whole genome shotgun (WGS) entry which is preliminary data.</text>
</comment>
<dbReference type="AlphaFoldDB" id="A0AAX6FR26"/>
<evidence type="ECO:0000313" key="2">
    <source>
        <dbReference type="EMBL" id="KAJ6818839.1"/>
    </source>
</evidence>
<name>A0AAX6FR26_IRIPA</name>
<sequence>MTSYTIIAIMTRFSTLRRYRSRLWRTLNLEQLNLMLK</sequence>
<organism evidence="2 3">
    <name type="scientific">Iris pallida</name>
    <name type="common">Sweet iris</name>
    <dbReference type="NCBI Taxonomy" id="29817"/>
    <lineage>
        <taxon>Eukaryota</taxon>
        <taxon>Viridiplantae</taxon>
        <taxon>Streptophyta</taxon>
        <taxon>Embryophyta</taxon>
        <taxon>Tracheophyta</taxon>
        <taxon>Spermatophyta</taxon>
        <taxon>Magnoliopsida</taxon>
        <taxon>Liliopsida</taxon>
        <taxon>Asparagales</taxon>
        <taxon>Iridaceae</taxon>
        <taxon>Iridoideae</taxon>
        <taxon>Irideae</taxon>
        <taxon>Iris</taxon>
    </lineage>
</organism>
<keyword evidence="3" id="KW-1185">Reference proteome</keyword>
<proteinExistence type="predicted"/>
<reference evidence="2" key="2">
    <citation type="submission" date="2023-04" db="EMBL/GenBank/DDBJ databases">
        <authorList>
            <person name="Bruccoleri R.E."/>
            <person name="Oakeley E.J."/>
            <person name="Faust A.-M."/>
            <person name="Dessus-Babus S."/>
            <person name="Altorfer M."/>
            <person name="Burckhardt D."/>
            <person name="Oertli M."/>
            <person name="Naumann U."/>
            <person name="Petersen F."/>
            <person name="Wong J."/>
        </authorList>
    </citation>
    <scope>NUCLEOTIDE SEQUENCE</scope>
    <source>
        <strain evidence="2">GSM-AAB239-AS_SAM_17_03QT</strain>
        <tissue evidence="2">Leaf</tissue>
    </source>
</reference>
<accession>A0AAX6FR26</accession>
<protein>
    <submittedName>
        <fullName evidence="2">Hornerin-like</fullName>
    </submittedName>
</protein>
<gene>
    <name evidence="2" type="ORF">M6B38_132165</name>
    <name evidence="1" type="ORF">M6B38_219125</name>
</gene>